<dbReference type="Proteomes" id="UP000225706">
    <property type="component" value="Unassembled WGS sequence"/>
</dbReference>
<gene>
    <name evidence="4" type="primary">POP1</name>
    <name evidence="4" type="ORF">AWC38_SpisGene7387</name>
</gene>
<dbReference type="GO" id="GO:0005655">
    <property type="term" value="C:nucleolar ribonuclease P complex"/>
    <property type="evidence" value="ECO:0007669"/>
    <property type="project" value="InterPro"/>
</dbReference>
<feature type="compositionally biased region" description="Polar residues" evidence="1">
    <location>
        <begin position="199"/>
        <end position="213"/>
    </location>
</feature>
<organism evidence="4 5">
    <name type="scientific">Stylophora pistillata</name>
    <name type="common">Smooth cauliflower coral</name>
    <dbReference type="NCBI Taxonomy" id="50429"/>
    <lineage>
        <taxon>Eukaryota</taxon>
        <taxon>Metazoa</taxon>
        <taxon>Cnidaria</taxon>
        <taxon>Anthozoa</taxon>
        <taxon>Hexacorallia</taxon>
        <taxon>Scleractinia</taxon>
        <taxon>Astrocoeniina</taxon>
        <taxon>Pocilloporidae</taxon>
        <taxon>Stylophora</taxon>
    </lineage>
</organism>
<keyword evidence="5" id="KW-1185">Reference proteome</keyword>
<evidence type="ECO:0000313" key="4">
    <source>
        <dbReference type="EMBL" id="PFX27928.1"/>
    </source>
</evidence>
<dbReference type="PANTHER" id="PTHR22731:SF3">
    <property type="entry name" value="RIBONUCLEASES P_MRP PROTEIN SUBUNIT POP1"/>
    <property type="match status" value="1"/>
</dbReference>
<comment type="caution">
    <text evidence="4">The sequence shown here is derived from an EMBL/GenBank/DDBJ whole genome shotgun (WGS) entry which is preliminary data.</text>
</comment>
<dbReference type="Pfam" id="PF22770">
    <property type="entry name" value="POP1_C"/>
    <property type="match status" value="1"/>
</dbReference>
<dbReference type="STRING" id="50429.A0A2B4SH55"/>
<feature type="compositionally biased region" description="Polar residues" evidence="1">
    <location>
        <begin position="488"/>
        <end position="503"/>
    </location>
</feature>
<accession>A0A2B4SH55</accession>
<name>A0A2B4SH55_STYPI</name>
<dbReference type="GO" id="GO:0001682">
    <property type="term" value="P:tRNA 5'-leader removal"/>
    <property type="evidence" value="ECO:0007669"/>
    <property type="project" value="InterPro"/>
</dbReference>
<dbReference type="OrthoDB" id="442863at2759"/>
<dbReference type="EMBL" id="LSMT01000093">
    <property type="protein sequence ID" value="PFX27928.1"/>
    <property type="molecule type" value="Genomic_DNA"/>
</dbReference>
<protein>
    <submittedName>
        <fullName evidence="4">Ribonucleases P/MRP protein subunit POP1</fullName>
    </submittedName>
</protein>
<reference evidence="5" key="1">
    <citation type="journal article" date="2017" name="bioRxiv">
        <title>Comparative analysis of the genomes of Stylophora pistillata and Acropora digitifera provides evidence for extensive differences between species of corals.</title>
        <authorList>
            <person name="Voolstra C.R."/>
            <person name="Li Y."/>
            <person name="Liew Y.J."/>
            <person name="Baumgarten S."/>
            <person name="Zoccola D."/>
            <person name="Flot J.-F."/>
            <person name="Tambutte S."/>
            <person name="Allemand D."/>
            <person name="Aranda M."/>
        </authorList>
    </citation>
    <scope>NUCLEOTIDE SEQUENCE [LARGE SCALE GENOMIC DNA]</scope>
</reference>
<evidence type="ECO:0000313" key="5">
    <source>
        <dbReference type="Proteomes" id="UP000225706"/>
    </source>
</evidence>
<feature type="domain" description="POPLD" evidence="2">
    <location>
        <begin position="376"/>
        <end position="467"/>
    </location>
</feature>
<proteinExistence type="predicted"/>
<dbReference type="InterPro" id="IPR055079">
    <property type="entry name" value="POP1_C"/>
</dbReference>
<sequence>MLYKLDQFPQGAISPVSFLWRQIIKTDATTITENMQHREKDELIQHTVDSDNVTYSHSLEANNEMHIKANKCQLWIWCHPASFSSVFEAISEACRSVGRTSVEKERCFPVAPDKDETPVQETQRCNFVNDFEHPELRVMSRQYDLLRLRLTGPESHALLTNTLEISCSTSQKHFENKSDKNSQYNSTFIKDKGDHKGSSKWQQHVLNNPSNSTAQSSLWEKLKKASSTSALPSGCIIGLTVHDPRLYLPGKKKNIMHSTEDIDFDDLDYCDESTSAPSELMSKVDTTMSKQSSFEHLVTNWPTDVASSHIWEEAVRQEVKETKISEQDLNQKRSLLLVPGSQLDLRPDEISHIPLLLIQQPGSPGDCRDGAGYRSGWDIILPSGWAMAFWMAFVYRGARTGGLRESQTLALEQGMPFFPNDFPDTPAGEAYYEKLKEDGEAQYGRYPPAKRPNYDKLGIKSPFCPPWKELVEDWSLSEADPGGKAVESTETTDSNNKCNTTNVESSSKDVSLCRSVHVLRSRSKLAALRNFVLRCKAKQTKGIDFKHSVKTTKLPLPMNNDLSAILKDDANSLVCVLVRMVGRNVPVPNSTLAIPSEEDVTGLTKCKNTSGPVEPLHKGALARTSEKSLRNFCTREIMGFVSSGQFSLARGCGFGVGFCALPGLAKLLSSTSNKGEVVVLVRSPTTQQYRFAHLTIM</sequence>
<dbReference type="Pfam" id="PF08170">
    <property type="entry name" value="POPLD"/>
    <property type="match status" value="1"/>
</dbReference>
<evidence type="ECO:0000259" key="3">
    <source>
        <dbReference type="Pfam" id="PF22770"/>
    </source>
</evidence>
<dbReference type="PANTHER" id="PTHR22731">
    <property type="entry name" value="RIBONUCLEASES P/MRP PROTEIN SUBUNIT POP1"/>
    <property type="match status" value="1"/>
</dbReference>
<dbReference type="SUPFAM" id="SSF103025">
    <property type="entry name" value="Folate-binding domain"/>
    <property type="match status" value="1"/>
</dbReference>
<dbReference type="InterPro" id="IPR039182">
    <property type="entry name" value="Pop1"/>
</dbReference>
<evidence type="ECO:0000259" key="2">
    <source>
        <dbReference type="Pfam" id="PF08170"/>
    </source>
</evidence>
<feature type="region of interest" description="Disordered" evidence="1">
    <location>
        <begin position="174"/>
        <end position="213"/>
    </location>
</feature>
<feature type="region of interest" description="Disordered" evidence="1">
    <location>
        <begin position="478"/>
        <end position="503"/>
    </location>
</feature>
<feature type="domain" description="POP1 C-terminal" evidence="3">
    <location>
        <begin position="624"/>
        <end position="696"/>
    </location>
</feature>
<evidence type="ECO:0000256" key="1">
    <source>
        <dbReference type="SAM" id="MobiDB-lite"/>
    </source>
</evidence>
<dbReference type="GO" id="GO:0000172">
    <property type="term" value="C:ribonuclease MRP complex"/>
    <property type="evidence" value="ECO:0007669"/>
    <property type="project" value="InterPro"/>
</dbReference>
<dbReference type="InterPro" id="IPR012590">
    <property type="entry name" value="POPLD_dom"/>
</dbReference>
<dbReference type="AlphaFoldDB" id="A0A2B4SH55"/>